<evidence type="ECO:0000256" key="3">
    <source>
        <dbReference type="ARBA" id="ARBA00023274"/>
    </source>
</evidence>
<organism evidence="4 5">
    <name type="scientific">Stylonychia lemnae</name>
    <name type="common">Ciliate</name>
    <dbReference type="NCBI Taxonomy" id="5949"/>
    <lineage>
        <taxon>Eukaryota</taxon>
        <taxon>Sar</taxon>
        <taxon>Alveolata</taxon>
        <taxon>Ciliophora</taxon>
        <taxon>Intramacronucleata</taxon>
        <taxon>Spirotrichea</taxon>
        <taxon>Stichotrichia</taxon>
        <taxon>Sporadotrichida</taxon>
        <taxon>Oxytrichidae</taxon>
        <taxon>Stylonychinae</taxon>
        <taxon>Stylonychia</taxon>
    </lineage>
</organism>
<protein>
    <submittedName>
        <fullName evidence="4">40s ribosomal protein s17</fullName>
    </submittedName>
</protein>
<gene>
    <name evidence="4" type="primary">Contig10976.g11734</name>
    <name evidence="4" type="ORF">STYLEM_7194</name>
</gene>
<dbReference type="InterPro" id="IPR018273">
    <property type="entry name" value="Ribosomal_eS17_CS"/>
</dbReference>
<dbReference type="PANTHER" id="PTHR10732">
    <property type="entry name" value="40S RIBOSOMAL PROTEIN S17"/>
    <property type="match status" value="1"/>
</dbReference>
<keyword evidence="3" id="KW-0687">Ribonucleoprotein</keyword>
<dbReference type="InParanoid" id="A0A078A7J1"/>
<reference evidence="4 5" key="1">
    <citation type="submission" date="2014-06" db="EMBL/GenBank/DDBJ databases">
        <authorList>
            <person name="Swart Estienne"/>
        </authorList>
    </citation>
    <scope>NUCLEOTIDE SEQUENCE [LARGE SCALE GENOMIC DNA]</scope>
    <source>
        <strain evidence="4 5">130c</strain>
    </source>
</reference>
<dbReference type="InterPro" id="IPR036401">
    <property type="entry name" value="Ribosomal_eS17_sf"/>
</dbReference>
<name>A0A078A7J1_STYLE</name>
<dbReference type="GO" id="GO:0005829">
    <property type="term" value="C:cytosol"/>
    <property type="evidence" value="ECO:0007669"/>
    <property type="project" value="UniProtKB-ARBA"/>
</dbReference>
<dbReference type="Proteomes" id="UP000039865">
    <property type="component" value="Unassembled WGS sequence"/>
</dbReference>
<sequence length="145" mass="17291">MVSYLYLANHVYREEQEPRLLREHQRPSSRDTTESNIIFKLIPLRLTNDFHTNKRIIDDIAIIQSKRLRNKIAGFTTHMMKRIQKGPVKGISLKLQEEERERKMDFIPERSELQVENLEIKDSVVRQMVQELGLRKLLPGRKQKE</sequence>
<dbReference type="FunCoup" id="A0A078A7J1">
    <property type="interactions" value="483"/>
</dbReference>
<dbReference type="GO" id="GO:1990904">
    <property type="term" value="C:ribonucleoprotein complex"/>
    <property type="evidence" value="ECO:0007669"/>
    <property type="project" value="UniProtKB-KW"/>
</dbReference>
<proteinExistence type="inferred from homology"/>
<evidence type="ECO:0000256" key="1">
    <source>
        <dbReference type="ARBA" id="ARBA00010444"/>
    </source>
</evidence>
<dbReference type="SUPFAM" id="SSF116820">
    <property type="entry name" value="Rps17e-like"/>
    <property type="match status" value="1"/>
</dbReference>
<comment type="similarity">
    <text evidence="1">Belongs to the eukaryotic ribosomal protein eS17 family.</text>
</comment>
<dbReference type="Pfam" id="PF00833">
    <property type="entry name" value="Ribosomal_S17e"/>
    <property type="match status" value="1"/>
</dbReference>
<dbReference type="PROSITE" id="PS00712">
    <property type="entry name" value="RIBOSOMAL_S17E"/>
    <property type="match status" value="1"/>
</dbReference>
<dbReference type="EMBL" id="CCKQ01006880">
    <property type="protein sequence ID" value="CDW78220.1"/>
    <property type="molecule type" value="Genomic_DNA"/>
</dbReference>
<evidence type="ECO:0000256" key="2">
    <source>
        <dbReference type="ARBA" id="ARBA00022980"/>
    </source>
</evidence>
<dbReference type="PANTHER" id="PTHR10732:SF0">
    <property type="entry name" value="40S RIBOSOMAL PROTEIN S17"/>
    <property type="match status" value="1"/>
</dbReference>
<evidence type="ECO:0000313" key="5">
    <source>
        <dbReference type="Proteomes" id="UP000039865"/>
    </source>
</evidence>
<keyword evidence="2 4" id="KW-0689">Ribosomal protein</keyword>
<dbReference type="GO" id="GO:0006412">
    <property type="term" value="P:translation"/>
    <property type="evidence" value="ECO:0007669"/>
    <property type="project" value="InterPro"/>
</dbReference>
<keyword evidence="5" id="KW-1185">Reference proteome</keyword>
<accession>A0A078A7J1</accession>
<dbReference type="OrthoDB" id="301657at2759"/>
<evidence type="ECO:0000313" key="4">
    <source>
        <dbReference type="EMBL" id="CDW78220.1"/>
    </source>
</evidence>
<dbReference type="GO" id="GO:0003735">
    <property type="term" value="F:structural constituent of ribosome"/>
    <property type="evidence" value="ECO:0007669"/>
    <property type="project" value="InterPro"/>
</dbReference>
<dbReference type="Gene3D" id="1.10.60.20">
    <property type="entry name" value="Ribosomal protein S17e-like"/>
    <property type="match status" value="1"/>
</dbReference>
<dbReference type="AlphaFoldDB" id="A0A078A7J1"/>
<dbReference type="GO" id="GO:0005840">
    <property type="term" value="C:ribosome"/>
    <property type="evidence" value="ECO:0007669"/>
    <property type="project" value="UniProtKB-KW"/>
</dbReference>
<dbReference type="InterPro" id="IPR001210">
    <property type="entry name" value="Ribosomal_eS17"/>
</dbReference>